<dbReference type="Proteomes" id="UP000808337">
    <property type="component" value="Unassembled WGS sequence"/>
</dbReference>
<proteinExistence type="predicted"/>
<gene>
    <name evidence="2" type="ORF">IPP15_14690</name>
</gene>
<evidence type="ECO:0000313" key="3">
    <source>
        <dbReference type="Proteomes" id="UP000808337"/>
    </source>
</evidence>
<comment type="caution">
    <text evidence="2">The sequence shown here is derived from an EMBL/GenBank/DDBJ whole genome shotgun (WGS) entry which is preliminary data.</text>
</comment>
<evidence type="ECO:0000313" key="2">
    <source>
        <dbReference type="EMBL" id="MBK9983603.1"/>
    </source>
</evidence>
<feature type="domain" description="HYR-like" evidence="1">
    <location>
        <begin position="9"/>
        <end position="43"/>
    </location>
</feature>
<name>A0A9D7SX47_9BACT</name>
<sequence length="72" mass="8558">MELHLFHGPVESGTVTCEGDITYTWTYTDCEGNTQDYVHTITIEYQPFPQFHRQQQLLIVMQILFYHPHSNR</sequence>
<dbReference type="EMBL" id="JADKGY010000022">
    <property type="protein sequence ID" value="MBK9983603.1"/>
    <property type="molecule type" value="Genomic_DNA"/>
</dbReference>
<dbReference type="AlphaFoldDB" id="A0A9D7SX47"/>
<dbReference type="InterPro" id="IPR057078">
    <property type="entry name" value="HYR-4C"/>
</dbReference>
<accession>A0A9D7SX47</accession>
<organism evidence="2 3">
    <name type="scientific">Candidatus Opimibacter skivensis</name>
    <dbReference type="NCBI Taxonomy" id="2982028"/>
    <lineage>
        <taxon>Bacteria</taxon>
        <taxon>Pseudomonadati</taxon>
        <taxon>Bacteroidota</taxon>
        <taxon>Saprospiria</taxon>
        <taxon>Saprospirales</taxon>
        <taxon>Saprospiraceae</taxon>
        <taxon>Candidatus Opimibacter</taxon>
    </lineage>
</organism>
<reference evidence="2 3" key="1">
    <citation type="submission" date="2020-10" db="EMBL/GenBank/DDBJ databases">
        <title>Connecting structure to function with the recovery of over 1000 high-quality activated sludge metagenome-assembled genomes encoding full-length rRNA genes using long-read sequencing.</title>
        <authorList>
            <person name="Singleton C.M."/>
            <person name="Petriglieri F."/>
            <person name="Kristensen J.M."/>
            <person name="Kirkegaard R.H."/>
            <person name="Michaelsen T.Y."/>
            <person name="Andersen M.H."/>
            <person name="Karst S.M."/>
            <person name="Dueholm M.S."/>
            <person name="Nielsen P.H."/>
            <person name="Albertsen M."/>
        </authorList>
    </citation>
    <scope>NUCLEOTIDE SEQUENCE [LARGE SCALE GENOMIC DNA]</scope>
    <source>
        <strain evidence="2">Ribe_18-Q3-R11-54_MAXAC.273</strain>
    </source>
</reference>
<evidence type="ECO:0000259" key="1">
    <source>
        <dbReference type="Pfam" id="PF23237"/>
    </source>
</evidence>
<protein>
    <recommendedName>
        <fullName evidence="1">HYR-like domain-containing protein</fullName>
    </recommendedName>
</protein>
<dbReference type="Pfam" id="PF23237">
    <property type="entry name" value="HYR_4C"/>
    <property type="match status" value="1"/>
</dbReference>